<feature type="transmembrane region" description="Helical" evidence="6">
    <location>
        <begin position="94"/>
        <end position="114"/>
    </location>
</feature>
<name>K3WXN2_GLOUD</name>
<dbReference type="SUPFAM" id="SSF63380">
    <property type="entry name" value="Riboflavin synthase domain-like"/>
    <property type="match status" value="1"/>
</dbReference>
<dbReference type="EMBL" id="GL376615">
    <property type="status" value="NOT_ANNOTATED_CDS"/>
    <property type="molecule type" value="Genomic_DNA"/>
</dbReference>
<evidence type="ECO:0000256" key="5">
    <source>
        <dbReference type="ARBA" id="ARBA00023136"/>
    </source>
</evidence>
<dbReference type="InterPro" id="IPR013121">
    <property type="entry name" value="Fe_red_NAD-bd_6"/>
</dbReference>
<evidence type="ECO:0000313" key="9">
    <source>
        <dbReference type="Proteomes" id="UP000019132"/>
    </source>
</evidence>
<dbReference type="Pfam" id="PF08030">
    <property type="entry name" value="NAD_binding_6"/>
    <property type="match status" value="1"/>
</dbReference>
<feature type="transmembrane region" description="Helical" evidence="6">
    <location>
        <begin position="42"/>
        <end position="62"/>
    </location>
</feature>
<reference evidence="8" key="3">
    <citation type="submission" date="2015-02" db="UniProtKB">
        <authorList>
            <consortium name="EnsemblProtists"/>
        </authorList>
    </citation>
    <scope>IDENTIFICATION</scope>
    <source>
        <strain evidence="8">DAOM BR144</strain>
    </source>
</reference>
<dbReference type="HOGENOM" id="CLU_004129_3_0_1"/>
<feature type="transmembrane region" description="Helical" evidence="6">
    <location>
        <begin position="152"/>
        <end position="171"/>
    </location>
</feature>
<accession>K3WXN2</accession>
<evidence type="ECO:0000256" key="4">
    <source>
        <dbReference type="ARBA" id="ARBA00023002"/>
    </source>
</evidence>
<proteinExistence type="predicted"/>
<dbReference type="eggNOG" id="KOG0039">
    <property type="taxonomic scope" value="Eukaryota"/>
</dbReference>
<dbReference type="Gene3D" id="2.40.30.10">
    <property type="entry name" value="Translation factors"/>
    <property type="match status" value="1"/>
</dbReference>
<dbReference type="EnsemblProtists" id="PYU1_T009730">
    <property type="protein sequence ID" value="PYU1_T009730"/>
    <property type="gene ID" value="PYU1_G009712"/>
</dbReference>
<dbReference type="Gene3D" id="3.40.50.80">
    <property type="entry name" value="Nucleotide-binding domain of ferredoxin-NADP reductase (FNR) module"/>
    <property type="match status" value="1"/>
</dbReference>
<dbReference type="SFLD" id="SFLDS00052">
    <property type="entry name" value="Ferric_Reductase_Domain"/>
    <property type="match status" value="1"/>
</dbReference>
<dbReference type="VEuPathDB" id="FungiDB:PYU1_G009712"/>
<dbReference type="Pfam" id="PF01794">
    <property type="entry name" value="Ferric_reduct"/>
    <property type="match status" value="1"/>
</dbReference>
<dbReference type="InterPro" id="IPR017927">
    <property type="entry name" value="FAD-bd_FR_type"/>
</dbReference>
<dbReference type="PANTHER" id="PTHR11972">
    <property type="entry name" value="NADPH OXIDASE"/>
    <property type="match status" value="1"/>
</dbReference>
<dbReference type="PROSITE" id="PS51384">
    <property type="entry name" value="FAD_FR"/>
    <property type="match status" value="1"/>
</dbReference>
<dbReference type="InterPro" id="IPR017938">
    <property type="entry name" value="Riboflavin_synthase-like_b-brl"/>
</dbReference>
<feature type="domain" description="FAD-binding FR-type" evidence="7">
    <location>
        <begin position="326"/>
        <end position="434"/>
    </location>
</feature>
<dbReference type="SFLD" id="SFLDG01168">
    <property type="entry name" value="Ferric_reductase_subgroup_(FRE"/>
    <property type="match status" value="1"/>
</dbReference>
<dbReference type="CDD" id="cd06186">
    <property type="entry name" value="NOX_Duox_like_FAD_NADP"/>
    <property type="match status" value="1"/>
</dbReference>
<dbReference type="GO" id="GO:0005886">
    <property type="term" value="C:plasma membrane"/>
    <property type="evidence" value="ECO:0007669"/>
    <property type="project" value="TreeGrafter"/>
</dbReference>
<keyword evidence="2 6" id="KW-0812">Transmembrane</keyword>
<organism evidence="8 9">
    <name type="scientific">Globisporangium ultimum (strain ATCC 200006 / CBS 805.95 / DAOM BR144)</name>
    <name type="common">Pythium ultimum</name>
    <dbReference type="NCBI Taxonomy" id="431595"/>
    <lineage>
        <taxon>Eukaryota</taxon>
        <taxon>Sar</taxon>
        <taxon>Stramenopiles</taxon>
        <taxon>Oomycota</taxon>
        <taxon>Peronosporomycetes</taxon>
        <taxon>Pythiales</taxon>
        <taxon>Pythiaceae</taxon>
        <taxon>Globisporangium</taxon>
    </lineage>
</organism>
<feature type="transmembrane region" description="Helical" evidence="6">
    <location>
        <begin position="300"/>
        <end position="319"/>
    </location>
</feature>
<protein>
    <recommendedName>
        <fullName evidence="7">FAD-binding FR-type domain-containing protein</fullName>
    </recommendedName>
</protein>
<dbReference type="GO" id="GO:0016491">
    <property type="term" value="F:oxidoreductase activity"/>
    <property type="evidence" value="ECO:0007669"/>
    <property type="project" value="UniProtKB-KW"/>
</dbReference>
<feature type="transmembrane region" description="Helical" evidence="6">
    <location>
        <begin position="192"/>
        <end position="214"/>
    </location>
</feature>
<dbReference type="InterPro" id="IPR050369">
    <property type="entry name" value="RBOH/FRE"/>
</dbReference>
<evidence type="ECO:0000256" key="3">
    <source>
        <dbReference type="ARBA" id="ARBA00022989"/>
    </source>
</evidence>
<dbReference type="STRING" id="431595.K3WXN2"/>
<feature type="transmembrane region" description="Helical" evidence="6">
    <location>
        <begin position="567"/>
        <end position="588"/>
    </location>
</feature>
<feature type="transmembrane region" description="Helical" evidence="6">
    <location>
        <begin position="272"/>
        <end position="293"/>
    </location>
</feature>
<dbReference type="PANTHER" id="PTHR11972:SF193">
    <property type="entry name" value="FAD-BINDING FR-TYPE DOMAIN-CONTAINING PROTEIN"/>
    <property type="match status" value="1"/>
</dbReference>
<dbReference type="SUPFAM" id="SSF52343">
    <property type="entry name" value="Ferredoxin reductase-like, C-terminal NADP-linked domain"/>
    <property type="match status" value="1"/>
</dbReference>
<keyword evidence="4" id="KW-0560">Oxidoreductase</keyword>
<dbReference type="InterPro" id="IPR013112">
    <property type="entry name" value="FAD-bd_8"/>
</dbReference>
<keyword evidence="9" id="KW-1185">Reference proteome</keyword>
<evidence type="ECO:0000256" key="1">
    <source>
        <dbReference type="ARBA" id="ARBA00004141"/>
    </source>
</evidence>
<evidence type="ECO:0000313" key="8">
    <source>
        <dbReference type="EnsemblProtists" id="PYU1_T009730"/>
    </source>
</evidence>
<dbReference type="Proteomes" id="UP000019132">
    <property type="component" value="Unassembled WGS sequence"/>
</dbReference>
<reference evidence="9" key="2">
    <citation type="submission" date="2010-04" db="EMBL/GenBank/DDBJ databases">
        <authorList>
            <person name="Buell R."/>
            <person name="Hamilton J."/>
            <person name="Hostetler J."/>
        </authorList>
    </citation>
    <scope>NUCLEOTIDE SEQUENCE [LARGE SCALE GENOMIC DNA]</scope>
    <source>
        <strain evidence="9">DAOM:BR144</strain>
    </source>
</reference>
<dbReference type="OMA" id="MMWIIMP"/>
<sequence>MAMVLDLLTSKSDSSQAKNPGSSIAKQKLSRRFAPPAWTEKFWYFGTAAQVLIVVSVITYVFGQLAYYTDYFNIDFKTDATKWWGKCTEMIRPIYFVLFCIILLGATLLLMEFLKLYNVHRITSRYLLKISMFLRRRPRYGCWISPHTYGELLFLAILTIVNCLVFSLTYTRRIESGNANAAKKKVAFEFINYLKTIGTSLGFTTVFNLSFLFLPATRNCAWMEFLNISYANGVKYHRWIGIAFFIKEGEWDKEALPCFDCPLDKSKGKHAWTNVFGEIALLCFLAIGATSYARRKWYSMFYYVHHLFIVAMIFTILHYNGIICCNAYVPVEIKKFTTLGNEIVKVVISRSTHFDRHFKVGQFVYLNVPSVSKLQWHPFTIGSSPRSSATTLTILLKSLGDWTNDLVKYTKECKQSNVLPVVYMDGFHGGSLETYEEYPTVCLIGGGIGVTPILAILDDMVAKMSNNEPMHQRVYFIFTFRELMLLEELHPLLVRVRELDPQEKSFTFHFSLTQAPSEELLAKIVDHKRLSGHHHAVATKYDNETKYLKLPPQPFAQPLQSPLRRSVTYIIIYVFVVIIMSVLTYGGGKIKRGKRAHL</sequence>
<dbReference type="InterPro" id="IPR013130">
    <property type="entry name" value="Fe3_Rdtase_TM_dom"/>
</dbReference>
<keyword evidence="5 6" id="KW-0472">Membrane</keyword>
<dbReference type="Pfam" id="PF08022">
    <property type="entry name" value="FAD_binding_8"/>
    <property type="match status" value="1"/>
</dbReference>
<keyword evidence="3 6" id="KW-1133">Transmembrane helix</keyword>
<evidence type="ECO:0000256" key="6">
    <source>
        <dbReference type="SAM" id="Phobius"/>
    </source>
</evidence>
<dbReference type="InParanoid" id="K3WXN2"/>
<comment type="subcellular location">
    <subcellularLocation>
        <location evidence="1">Membrane</location>
        <topology evidence="1">Multi-pass membrane protein</topology>
    </subcellularLocation>
</comment>
<evidence type="ECO:0000259" key="7">
    <source>
        <dbReference type="PROSITE" id="PS51384"/>
    </source>
</evidence>
<dbReference type="AlphaFoldDB" id="K3WXN2"/>
<dbReference type="InterPro" id="IPR039261">
    <property type="entry name" value="FNR_nucleotide-bd"/>
</dbReference>
<reference evidence="9" key="1">
    <citation type="journal article" date="2010" name="Genome Biol.">
        <title>Genome sequence of the necrotrophic plant pathogen Pythium ultimum reveals original pathogenicity mechanisms and effector repertoire.</title>
        <authorList>
            <person name="Levesque C.A."/>
            <person name="Brouwer H."/>
            <person name="Cano L."/>
            <person name="Hamilton J.P."/>
            <person name="Holt C."/>
            <person name="Huitema E."/>
            <person name="Raffaele S."/>
            <person name="Robideau G.P."/>
            <person name="Thines M."/>
            <person name="Win J."/>
            <person name="Zerillo M.M."/>
            <person name="Beakes G.W."/>
            <person name="Boore J.L."/>
            <person name="Busam D."/>
            <person name="Dumas B."/>
            <person name="Ferriera S."/>
            <person name="Fuerstenberg S.I."/>
            <person name="Gachon C.M."/>
            <person name="Gaulin E."/>
            <person name="Govers F."/>
            <person name="Grenville-Briggs L."/>
            <person name="Horner N."/>
            <person name="Hostetler J."/>
            <person name="Jiang R.H."/>
            <person name="Johnson J."/>
            <person name="Krajaejun T."/>
            <person name="Lin H."/>
            <person name="Meijer H.J."/>
            <person name="Moore B."/>
            <person name="Morris P."/>
            <person name="Phuntmart V."/>
            <person name="Puiu D."/>
            <person name="Shetty J."/>
            <person name="Stajich J.E."/>
            <person name="Tripathy S."/>
            <person name="Wawra S."/>
            <person name="van West P."/>
            <person name="Whitty B.R."/>
            <person name="Coutinho P.M."/>
            <person name="Henrissat B."/>
            <person name="Martin F."/>
            <person name="Thomas P.D."/>
            <person name="Tyler B.M."/>
            <person name="De Vries R.P."/>
            <person name="Kamoun S."/>
            <person name="Yandell M."/>
            <person name="Tisserat N."/>
            <person name="Buell C.R."/>
        </authorList>
    </citation>
    <scope>NUCLEOTIDE SEQUENCE</scope>
    <source>
        <strain evidence="9">DAOM:BR144</strain>
    </source>
</reference>
<evidence type="ECO:0000256" key="2">
    <source>
        <dbReference type="ARBA" id="ARBA00022692"/>
    </source>
</evidence>